<evidence type="ECO:0000313" key="6">
    <source>
        <dbReference type="Proteomes" id="UP000285060"/>
    </source>
</evidence>
<name>A0A418AXI5_9STRA</name>
<dbReference type="GO" id="GO:0008017">
    <property type="term" value="F:microtubule binding"/>
    <property type="evidence" value="ECO:0007669"/>
    <property type="project" value="InterPro"/>
</dbReference>
<dbReference type="GO" id="GO:0007059">
    <property type="term" value="P:chromosome segregation"/>
    <property type="evidence" value="ECO:0007669"/>
    <property type="project" value="TreeGrafter"/>
</dbReference>
<dbReference type="EMBL" id="QUSY01000338">
    <property type="protein sequence ID" value="RHY30261.1"/>
    <property type="molecule type" value="Genomic_DNA"/>
</dbReference>
<evidence type="ECO:0000256" key="2">
    <source>
        <dbReference type="ARBA" id="ARBA00023054"/>
    </source>
</evidence>
<evidence type="ECO:0000256" key="1">
    <source>
        <dbReference type="ARBA" id="ARBA00007429"/>
    </source>
</evidence>
<gene>
    <name evidence="5" type="ORF">DYB32_004529</name>
</gene>
<organism evidence="5 6">
    <name type="scientific">Aphanomyces invadans</name>
    <dbReference type="NCBI Taxonomy" id="157072"/>
    <lineage>
        <taxon>Eukaryota</taxon>
        <taxon>Sar</taxon>
        <taxon>Stramenopiles</taxon>
        <taxon>Oomycota</taxon>
        <taxon>Saprolegniomycetes</taxon>
        <taxon>Saprolegniales</taxon>
        <taxon>Verrucalvaceae</taxon>
        <taxon>Aphanomyces</taxon>
    </lineage>
</organism>
<dbReference type="GO" id="GO:0000776">
    <property type="term" value="C:kinetochore"/>
    <property type="evidence" value="ECO:0007669"/>
    <property type="project" value="TreeGrafter"/>
</dbReference>
<feature type="compositionally biased region" description="Low complexity" evidence="4">
    <location>
        <begin position="190"/>
        <end position="206"/>
    </location>
</feature>
<reference evidence="5 6" key="1">
    <citation type="submission" date="2018-08" db="EMBL/GenBank/DDBJ databases">
        <title>Aphanomyces genome sequencing and annotation.</title>
        <authorList>
            <person name="Minardi D."/>
            <person name="Oidtmann B."/>
            <person name="Van Der Giezen M."/>
            <person name="Studholme D.J."/>
        </authorList>
    </citation>
    <scope>NUCLEOTIDE SEQUENCE [LARGE SCALE GENOMIC DNA]</scope>
    <source>
        <strain evidence="5 6">NJM0002</strain>
    </source>
</reference>
<comment type="similarity">
    <text evidence="1">Belongs to the nudE family.</text>
</comment>
<dbReference type="GO" id="GO:0051642">
    <property type="term" value="P:centrosome localization"/>
    <property type="evidence" value="ECO:0007669"/>
    <property type="project" value="TreeGrafter"/>
</dbReference>
<keyword evidence="2 3" id="KW-0175">Coiled coil</keyword>
<dbReference type="InterPro" id="IPR033494">
    <property type="entry name" value="NUDE"/>
</dbReference>
<dbReference type="GO" id="GO:0005871">
    <property type="term" value="C:kinesin complex"/>
    <property type="evidence" value="ECO:0007669"/>
    <property type="project" value="TreeGrafter"/>
</dbReference>
<evidence type="ECO:0008006" key="7">
    <source>
        <dbReference type="Google" id="ProtNLM"/>
    </source>
</evidence>
<dbReference type="GO" id="GO:0047496">
    <property type="term" value="P:vesicle transport along microtubule"/>
    <property type="evidence" value="ECO:0007669"/>
    <property type="project" value="TreeGrafter"/>
</dbReference>
<evidence type="ECO:0000256" key="4">
    <source>
        <dbReference type="SAM" id="MobiDB-lite"/>
    </source>
</evidence>
<dbReference type="PANTHER" id="PTHR10921">
    <property type="entry name" value="NUCLEAR DISTRIBUTION PROTEIN NUDE HOMOLOG 1"/>
    <property type="match status" value="1"/>
</dbReference>
<dbReference type="GO" id="GO:0000132">
    <property type="term" value="P:establishment of mitotic spindle orientation"/>
    <property type="evidence" value="ECO:0007669"/>
    <property type="project" value="TreeGrafter"/>
</dbReference>
<evidence type="ECO:0000256" key="3">
    <source>
        <dbReference type="SAM" id="Coils"/>
    </source>
</evidence>
<dbReference type="GO" id="GO:0007100">
    <property type="term" value="P:mitotic centrosome separation"/>
    <property type="evidence" value="ECO:0007669"/>
    <property type="project" value="TreeGrafter"/>
</dbReference>
<comment type="caution">
    <text evidence="5">The sequence shown here is derived from an EMBL/GenBank/DDBJ whole genome shotgun (WGS) entry which is preliminary data.</text>
</comment>
<dbReference type="VEuPathDB" id="FungiDB:H310_10481"/>
<dbReference type="PANTHER" id="PTHR10921:SF1">
    <property type="entry name" value="NUCLEAR DISTRIBUTION PROTEIN NUDE HOMOLOG"/>
    <property type="match status" value="1"/>
</dbReference>
<accession>A0A418AXI5</accession>
<dbReference type="Gene3D" id="6.10.250.1080">
    <property type="match status" value="1"/>
</dbReference>
<proteinExistence type="inferred from homology"/>
<sequence length="224" mass="25047">MDLPEKQSMIEDLTHQVRQREADLRALQQEHDDYVASSCDIERELEAEVLRLESMNTKLVEQIRRGTMDVEAARAVADSASKDLSKLHIVVAELMKANAELKSDVQRLEQRNDDLERRERELQASIEDLEHHLDVSVEQAVFLRQENDELIVRLREDPSRGLVVVTGSGASVNPLSTDVQLKYGTDAIKSSAASPPMSPPSRQRSSLYVTTPTASTCGPHCSVM</sequence>
<dbReference type="GO" id="GO:0005813">
    <property type="term" value="C:centrosome"/>
    <property type="evidence" value="ECO:0007669"/>
    <property type="project" value="TreeGrafter"/>
</dbReference>
<dbReference type="GO" id="GO:0007020">
    <property type="term" value="P:microtubule nucleation"/>
    <property type="evidence" value="ECO:0007669"/>
    <property type="project" value="TreeGrafter"/>
</dbReference>
<keyword evidence="6" id="KW-1185">Reference proteome</keyword>
<dbReference type="AlphaFoldDB" id="A0A418AXI5"/>
<evidence type="ECO:0000313" key="5">
    <source>
        <dbReference type="EMBL" id="RHY30261.1"/>
    </source>
</evidence>
<feature type="region of interest" description="Disordered" evidence="4">
    <location>
        <begin position="189"/>
        <end position="215"/>
    </location>
</feature>
<protein>
    <recommendedName>
        <fullName evidence="7">NUDE domain-containing protein</fullName>
    </recommendedName>
</protein>
<feature type="coiled-coil region" evidence="3">
    <location>
        <begin position="91"/>
        <end position="132"/>
    </location>
</feature>
<dbReference type="Proteomes" id="UP000285060">
    <property type="component" value="Unassembled WGS sequence"/>
</dbReference>
<feature type="coiled-coil region" evidence="3">
    <location>
        <begin position="10"/>
        <end position="62"/>
    </location>
</feature>